<dbReference type="AlphaFoldDB" id="A0A7T0C007"/>
<evidence type="ECO:0000313" key="1">
    <source>
        <dbReference type="EMBL" id="QPJ64030.1"/>
    </source>
</evidence>
<evidence type="ECO:0000313" key="2">
    <source>
        <dbReference type="Proteomes" id="UP000594464"/>
    </source>
</evidence>
<proteinExistence type="predicted"/>
<dbReference type="EMBL" id="CP048620">
    <property type="protein sequence ID" value="QPJ64030.1"/>
    <property type="molecule type" value="Genomic_DNA"/>
</dbReference>
<dbReference type="KEGG" id="nva:G3M78_00865"/>
<accession>A0A7T0C007</accession>
<dbReference type="Proteomes" id="UP000594464">
    <property type="component" value="Chromosome"/>
</dbReference>
<organism evidence="1 2">
    <name type="scientific">Candidatus Nitrohelix vancouverensis</name>
    <dbReference type="NCBI Taxonomy" id="2705534"/>
    <lineage>
        <taxon>Bacteria</taxon>
        <taxon>Pseudomonadati</taxon>
        <taxon>Nitrospinota/Tectimicrobiota group</taxon>
        <taxon>Nitrospinota</taxon>
        <taxon>Nitrospinia</taxon>
        <taxon>Nitrospinales</taxon>
        <taxon>Nitrospinaceae</taxon>
        <taxon>Candidatus Nitrohelix</taxon>
    </lineage>
</organism>
<name>A0A7T0C007_9BACT</name>
<reference evidence="2" key="1">
    <citation type="submission" date="2020-02" db="EMBL/GenBank/DDBJ databases">
        <title>Genomic and physiological characterization of two novel Nitrospinaceae genera.</title>
        <authorList>
            <person name="Mueller A.J."/>
            <person name="Jung M.-Y."/>
            <person name="Strachan C.R."/>
            <person name="Herbold C.W."/>
            <person name="Kirkegaard R.H."/>
            <person name="Daims H."/>
        </authorList>
    </citation>
    <scope>NUCLEOTIDE SEQUENCE [LARGE SCALE GENOMIC DNA]</scope>
</reference>
<sequence>MKTLLAYIVMGATLLIVSDAWGMEGHHSHSMHHEMDLTHAVESPFAEKGLARTPHCVLNGHYHEGNCPHSKQSAERHGNDAISVDCGGTAPYTVPVNNSAANFPMELVALNANPQFNSSHTLDLLAKPVLGVFGIVDPPPRS</sequence>
<gene>
    <name evidence="1" type="ORF">G3M78_00865</name>
</gene>
<protein>
    <submittedName>
        <fullName evidence="1">Uncharacterized protein</fullName>
    </submittedName>
</protein>